<dbReference type="Proteomes" id="UP000007963">
    <property type="component" value="Unassembled WGS sequence"/>
</dbReference>
<dbReference type="SMART" id="SM00248">
    <property type="entry name" value="ANK"/>
    <property type="match status" value="6"/>
</dbReference>
<dbReference type="EMBL" id="CH476595">
    <property type="protein sequence ID" value="EAU37751.1"/>
    <property type="molecule type" value="Genomic_DNA"/>
</dbReference>
<dbReference type="OMA" id="CALWIHI"/>
<dbReference type="STRING" id="341663.Q0CZ90"/>
<keyword evidence="2 3" id="KW-0040">ANK repeat</keyword>
<evidence type="ECO:0000313" key="5">
    <source>
        <dbReference type="Proteomes" id="UP000007963"/>
    </source>
</evidence>
<evidence type="ECO:0000256" key="3">
    <source>
        <dbReference type="PROSITE-ProRule" id="PRU00023"/>
    </source>
</evidence>
<dbReference type="GeneID" id="4316366"/>
<reference evidence="5" key="1">
    <citation type="submission" date="2005-09" db="EMBL/GenBank/DDBJ databases">
        <title>Annotation of the Aspergillus terreus NIH2624 genome.</title>
        <authorList>
            <person name="Birren B.W."/>
            <person name="Lander E.S."/>
            <person name="Galagan J.E."/>
            <person name="Nusbaum C."/>
            <person name="Devon K."/>
            <person name="Henn M."/>
            <person name="Ma L.-J."/>
            <person name="Jaffe D.B."/>
            <person name="Butler J."/>
            <person name="Alvarez P."/>
            <person name="Gnerre S."/>
            <person name="Grabherr M."/>
            <person name="Kleber M."/>
            <person name="Mauceli E.W."/>
            <person name="Brockman W."/>
            <person name="Rounsley S."/>
            <person name="Young S.K."/>
            <person name="LaButti K."/>
            <person name="Pushparaj V."/>
            <person name="DeCaprio D."/>
            <person name="Crawford M."/>
            <person name="Koehrsen M."/>
            <person name="Engels R."/>
            <person name="Montgomery P."/>
            <person name="Pearson M."/>
            <person name="Howarth C."/>
            <person name="Larson L."/>
            <person name="Luoma S."/>
            <person name="White J."/>
            <person name="Alvarado L."/>
            <person name="Kodira C.D."/>
            <person name="Zeng Q."/>
            <person name="Oleary S."/>
            <person name="Yandava C."/>
            <person name="Denning D.W."/>
            <person name="Nierman W.C."/>
            <person name="Milne T."/>
            <person name="Madden K."/>
        </authorList>
    </citation>
    <scope>NUCLEOTIDE SEQUENCE [LARGE SCALE GENOMIC DNA]</scope>
    <source>
        <strain evidence="5">NIH 2624 / FGSC A1156</strain>
    </source>
</reference>
<evidence type="ECO:0000256" key="1">
    <source>
        <dbReference type="ARBA" id="ARBA00022737"/>
    </source>
</evidence>
<dbReference type="PANTHER" id="PTHR24126">
    <property type="entry name" value="ANKYRIN REPEAT, PH AND SEC7 DOMAIN CONTAINING PROTEIN SECG-RELATED"/>
    <property type="match status" value="1"/>
</dbReference>
<accession>Q0CZ90</accession>
<evidence type="ECO:0000313" key="4">
    <source>
        <dbReference type="EMBL" id="EAU37751.1"/>
    </source>
</evidence>
<dbReference type="Gene3D" id="1.25.40.20">
    <property type="entry name" value="Ankyrin repeat-containing domain"/>
    <property type="match status" value="2"/>
</dbReference>
<name>Q0CZ90_ASPTN</name>
<keyword evidence="1" id="KW-0677">Repeat</keyword>
<feature type="repeat" description="ANK" evidence="3">
    <location>
        <begin position="197"/>
        <end position="230"/>
    </location>
</feature>
<evidence type="ECO:0000256" key="2">
    <source>
        <dbReference type="ARBA" id="ARBA00023043"/>
    </source>
</evidence>
<dbReference type="RefSeq" id="XP_001208359.1">
    <property type="nucleotide sequence ID" value="XM_001208359.1"/>
</dbReference>
<dbReference type="InterPro" id="IPR002110">
    <property type="entry name" value="Ankyrin_rpt"/>
</dbReference>
<dbReference type="SUPFAM" id="SSF48403">
    <property type="entry name" value="Ankyrin repeat"/>
    <property type="match status" value="1"/>
</dbReference>
<dbReference type="PROSITE" id="PS50088">
    <property type="entry name" value="ANK_REPEAT"/>
    <property type="match status" value="1"/>
</dbReference>
<dbReference type="InterPro" id="IPR036770">
    <property type="entry name" value="Ankyrin_rpt-contain_sf"/>
</dbReference>
<dbReference type="AlphaFoldDB" id="Q0CZ90"/>
<protein>
    <submittedName>
        <fullName evidence="4">Uncharacterized protein</fullName>
    </submittedName>
</protein>
<dbReference type="OrthoDB" id="4510118at2759"/>
<dbReference type="VEuPathDB" id="FungiDB:ATEG_00994"/>
<gene>
    <name evidence="4" type="ORF">ATEG_00994</name>
</gene>
<dbReference type="PROSITE" id="PS50297">
    <property type="entry name" value="ANK_REP_REGION"/>
    <property type="match status" value="1"/>
</dbReference>
<dbReference type="Pfam" id="PF12796">
    <property type="entry name" value="Ank_2"/>
    <property type="match status" value="1"/>
</dbReference>
<dbReference type="HOGENOM" id="CLU_844613_0_0_1"/>
<organism evidence="4 5">
    <name type="scientific">Aspergillus terreus (strain NIH 2624 / FGSC A1156)</name>
    <dbReference type="NCBI Taxonomy" id="341663"/>
    <lineage>
        <taxon>Eukaryota</taxon>
        <taxon>Fungi</taxon>
        <taxon>Dikarya</taxon>
        <taxon>Ascomycota</taxon>
        <taxon>Pezizomycotina</taxon>
        <taxon>Eurotiomycetes</taxon>
        <taxon>Eurotiomycetidae</taxon>
        <taxon>Eurotiales</taxon>
        <taxon>Aspergillaceae</taxon>
        <taxon>Aspergillus</taxon>
        <taxon>Aspergillus subgen. Circumdati</taxon>
    </lineage>
</organism>
<sequence length="329" mass="35545">MDAIRALIDHRGDVTVEDMVAVPDSFGRLPLHWALAGVSGNYTDSDNSDAISLRMTGTVKLLLDIRPDTVNASDQHGATAFHYAVKNNTGRGANIGALRLLLHAARLPDTLNLRDDVGTTALGEVIKQHQWAPGSLQAVSEIIDMLLKHGADPRACDSLGRNALHGLCSVSRCESITASSMVNQLLDHLQINETDDLGCTALHYLVRNLDQVDAVRYLVSRGADVNAVDLKGNTPLHEVMKGTIIKPMEERGNREEITGRLKQALDHKRNAIIQILLGAGASEEVVNAAGETPRQVLERVTEERAHRSAAMYAGRGRGRGEVVGKEVSA</sequence>
<proteinExistence type="predicted"/>